<dbReference type="SUPFAM" id="SSF54373">
    <property type="entry name" value="FAD-linked reductases, C-terminal domain"/>
    <property type="match status" value="1"/>
</dbReference>
<feature type="binding site" evidence="5">
    <location>
        <position position="380"/>
    </location>
    <ligand>
        <name>substrate</name>
    </ligand>
</feature>
<evidence type="ECO:0000313" key="9">
    <source>
        <dbReference type="EMBL" id="CAH2106622.1"/>
    </source>
</evidence>
<comment type="cofactor">
    <cofactor evidence="1 5">
        <name>FAD</name>
        <dbReference type="ChEBI" id="CHEBI:57692"/>
    </cofactor>
</comment>
<dbReference type="InterPro" id="IPR007867">
    <property type="entry name" value="GMC_OxRtase_C"/>
</dbReference>
<dbReference type="Proteomes" id="UP001153954">
    <property type="component" value="Unassembled WGS sequence"/>
</dbReference>
<evidence type="ECO:0000313" key="10">
    <source>
        <dbReference type="Proteomes" id="UP001153954"/>
    </source>
</evidence>
<dbReference type="Pfam" id="PF05199">
    <property type="entry name" value="GMC_oxred_C"/>
    <property type="match status" value="1"/>
</dbReference>
<organism evidence="9 10">
    <name type="scientific">Euphydryas editha</name>
    <name type="common">Edith's checkerspot</name>
    <dbReference type="NCBI Taxonomy" id="104508"/>
    <lineage>
        <taxon>Eukaryota</taxon>
        <taxon>Metazoa</taxon>
        <taxon>Ecdysozoa</taxon>
        <taxon>Arthropoda</taxon>
        <taxon>Hexapoda</taxon>
        <taxon>Insecta</taxon>
        <taxon>Pterygota</taxon>
        <taxon>Neoptera</taxon>
        <taxon>Endopterygota</taxon>
        <taxon>Lepidoptera</taxon>
        <taxon>Glossata</taxon>
        <taxon>Ditrysia</taxon>
        <taxon>Papilionoidea</taxon>
        <taxon>Nymphalidae</taxon>
        <taxon>Nymphalinae</taxon>
        <taxon>Euphydryas</taxon>
    </lineage>
</organism>
<dbReference type="PIRSF" id="PIRSF000137">
    <property type="entry name" value="Alcohol_oxidase"/>
    <property type="match status" value="1"/>
</dbReference>
<feature type="binding site" evidence="5">
    <location>
        <position position="123"/>
    </location>
    <ligand>
        <name>FAD</name>
        <dbReference type="ChEBI" id="CHEBI:57692"/>
    </ligand>
</feature>
<reference evidence="9" key="1">
    <citation type="submission" date="2022-03" db="EMBL/GenBank/DDBJ databases">
        <authorList>
            <person name="Tunstrom K."/>
        </authorList>
    </citation>
    <scope>NUCLEOTIDE SEQUENCE</scope>
</reference>
<evidence type="ECO:0000256" key="4">
    <source>
        <dbReference type="ARBA" id="ARBA00022827"/>
    </source>
</evidence>
<keyword evidence="10" id="KW-1185">Reference proteome</keyword>
<evidence type="ECO:0000259" key="7">
    <source>
        <dbReference type="PROSITE" id="PS00623"/>
    </source>
</evidence>
<dbReference type="SUPFAM" id="SSF51905">
    <property type="entry name" value="FAD/NAD(P)-binding domain"/>
    <property type="match status" value="1"/>
</dbReference>
<proteinExistence type="inferred from homology"/>
<accession>A0AAU9V4A8</accession>
<dbReference type="Gene3D" id="3.30.560.10">
    <property type="entry name" value="Glucose Oxidase, domain 3"/>
    <property type="match status" value="1"/>
</dbReference>
<dbReference type="PANTHER" id="PTHR11552">
    <property type="entry name" value="GLUCOSE-METHANOL-CHOLINE GMC OXIDOREDUCTASE"/>
    <property type="match status" value="1"/>
</dbReference>
<dbReference type="PANTHER" id="PTHR11552:SF147">
    <property type="entry name" value="CHOLINE DEHYDROGENASE, MITOCHONDRIAL"/>
    <property type="match status" value="1"/>
</dbReference>
<gene>
    <name evidence="9" type="ORF">EEDITHA_LOCUS20735</name>
</gene>
<dbReference type="PROSITE" id="PS00624">
    <property type="entry name" value="GMC_OXRED_2"/>
    <property type="match status" value="1"/>
</dbReference>
<dbReference type="EMBL" id="CAKOGL010000029">
    <property type="protein sequence ID" value="CAH2106622.1"/>
    <property type="molecule type" value="Genomic_DNA"/>
</dbReference>
<dbReference type="GO" id="GO:0016614">
    <property type="term" value="F:oxidoreductase activity, acting on CH-OH group of donors"/>
    <property type="evidence" value="ECO:0007669"/>
    <property type="project" value="InterPro"/>
</dbReference>
<dbReference type="PROSITE" id="PS00623">
    <property type="entry name" value="GMC_OXRED_1"/>
    <property type="match status" value="1"/>
</dbReference>
<evidence type="ECO:0000256" key="6">
    <source>
        <dbReference type="RuleBase" id="RU003968"/>
    </source>
</evidence>
<protein>
    <recommendedName>
        <fullName evidence="7 8">Glucose-methanol-choline oxidoreductase N-terminal domain-containing protein</fullName>
    </recommendedName>
</protein>
<dbReference type="InterPro" id="IPR012132">
    <property type="entry name" value="GMC_OxRdtase"/>
</dbReference>
<evidence type="ECO:0000256" key="1">
    <source>
        <dbReference type="ARBA" id="ARBA00001974"/>
    </source>
</evidence>
<name>A0AAU9V4A8_EUPED</name>
<dbReference type="AlphaFoldDB" id="A0AAU9V4A8"/>
<feature type="domain" description="Glucose-methanol-choline oxidoreductase N-terminal" evidence="8">
    <location>
        <begin position="300"/>
        <end position="314"/>
    </location>
</feature>
<comment type="caution">
    <text evidence="9">The sequence shown here is derived from an EMBL/GenBank/DDBJ whole genome shotgun (WGS) entry which is preliminary data.</text>
</comment>
<feature type="binding site" evidence="5">
    <location>
        <position position="263"/>
    </location>
    <ligand>
        <name>FAD</name>
        <dbReference type="ChEBI" id="CHEBI:57692"/>
    </ligand>
</feature>
<sequence>MEAATAVTSVIRIQQALRVIGTLMLTAYLFPRQATVEDFDEFDFIIVGGGSAGNVIADRLSEWPQFKVLVIEAGDNPPLESMIPSLYPYLPGTKYDWNLTSSIESDAGYGLKTREIYHTCARVLGGGSSINYMYYMRGCPGDYDSWAKLSKDPTWDFSNILPYFIKSERLLSEKILKSRYRLYHGTKGFLGVTRENRPEIDKYLEAFGELGNDILLDINGERTLGYTPQLYTIAEGWRQTTAFVNLGKNKHRENLYVLKRTVVRRILFDEYNNAIGVEAMTENQKIITIKAKREVIVSAGAINTPKLLMLSGIGPREHLESLKINIRSELPVGRNFQDHWLLLLSFIMEKTENTTEPGDPHQLPYPIITGHVTLNKSKSCADYQTYNSIVPRDSPGPLVGCAFNFRYKNYLCQNMYDAGKGRNTMMSVFSLLHPKSRGKVTLQTNNPMDPPNISNGLFSDERDVEDMTTYLEHFVRVVNTTYFRKVKSEIVDIKIRECAGRKFGSKDYWKCFVRSMTTSSLHFIGTASLGSVVDSKLRVFKVNRLRVADASIMPSHVSGNPNAVVLMIAEKLADFVKEEHCHN</sequence>
<feature type="domain" description="Glucose-methanol-choline oxidoreductase N-terminal" evidence="7">
    <location>
        <begin position="121"/>
        <end position="144"/>
    </location>
</feature>
<dbReference type="InterPro" id="IPR000172">
    <property type="entry name" value="GMC_OxRdtase_N"/>
</dbReference>
<dbReference type="InterPro" id="IPR036188">
    <property type="entry name" value="FAD/NAD-bd_sf"/>
</dbReference>
<evidence type="ECO:0000259" key="8">
    <source>
        <dbReference type="PROSITE" id="PS00624"/>
    </source>
</evidence>
<evidence type="ECO:0000256" key="5">
    <source>
        <dbReference type="PIRSR" id="PIRSR000137-2"/>
    </source>
</evidence>
<comment type="similarity">
    <text evidence="2 6">Belongs to the GMC oxidoreductase family.</text>
</comment>
<keyword evidence="3 6" id="KW-0285">Flavoprotein</keyword>
<dbReference type="Pfam" id="PF00732">
    <property type="entry name" value="GMC_oxred_N"/>
    <property type="match status" value="1"/>
</dbReference>
<dbReference type="GO" id="GO:0050660">
    <property type="term" value="F:flavin adenine dinucleotide binding"/>
    <property type="evidence" value="ECO:0007669"/>
    <property type="project" value="InterPro"/>
</dbReference>
<dbReference type="Gene3D" id="3.50.50.60">
    <property type="entry name" value="FAD/NAD(P)-binding domain"/>
    <property type="match status" value="1"/>
</dbReference>
<evidence type="ECO:0000256" key="3">
    <source>
        <dbReference type="ARBA" id="ARBA00022630"/>
    </source>
</evidence>
<keyword evidence="4 5" id="KW-0274">FAD</keyword>
<evidence type="ECO:0000256" key="2">
    <source>
        <dbReference type="ARBA" id="ARBA00010790"/>
    </source>
</evidence>